<protein>
    <recommendedName>
        <fullName evidence="1">Glucosidase 2 subunit beta</fullName>
    </recommendedName>
</protein>
<dbReference type="Gene3D" id="2.70.130.10">
    <property type="entry name" value="Mannose-6-phosphate receptor binding domain"/>
    <property type="match status" value="1"/>
</dbReference>
<dbReference type="EMBL" id="ULHB01000064">
    <property type="protein sequence ID" value="SYW80149.1"/>
    <property type="molecule type" value="Genomic_DNA"/>
</dbReference>
<feature type="region of interest" description="Disordered" evidence="6">
    <location>
        <begin position="443"/>
        <end position="466"/>
    </location>
</feature>
<keyword evidence="9" id="KW-1185">Reference proteome</keyword>
<evidence type="ECO:0000256" key="5">
    <source>
        <dbReference type="SAM" id="Coils"/>
    </source>
</evidence>
<dbReference type="Pfam" id="PF13015">
    <property type="entry name" value="PRKCSH_1"/>
    <property type="match status" value="1"/>
</dbReference>
<gene>
    <name evidence="8" type="ORF">UBRO2_03417</name>
</gene>
<evidence type="ECO:0000256" key="6">
    <source>
        <dbReference type="SAM" id="MobiDB-lite"/>
    </source>
</evidence>
<dbReference type="Proteomes" id="UP000658997">
    <property type="component" value="Unassembled WGS sequence"/>
</dbReference>
<dbReference type="Pfam" id="PF12999">
    <property type="entry name" value="PRKCSH-like"/>
    <property type="match status" value="1"/>
</dbReference>
<reference evidence="8" key="1">
    <citation type="submission" date="2018-08" db="EMBL/GenBank/DDBJ databases">
        <authorList>
            <person name="Guldener U."/>
        </authorList>
    </citation>
    <scope>NUCLEOTIDE SEQUENCE</scope>
    <source>
        <strain evidence="8">UB2</strain>
    </source>
</reference>
<evidence type="ECO:0000259" key="7">
    <source>
        <dbReference type="PROSITE" id="PS51914"/>
    </source>
</evidence>
<evidence type="ECO:0000256" key="1">
    <source>
        <dbReference type="ARBA" id="ARBA00022387"/>
    </source>
</evidence>
<evidence type="ECO:0000313" key="8">
    <source>
        <dbReference type="EMBL" id="SYW80149.1"/>
    </source>
</evidence>
<dbReference type="Gene3D" id="1.10.246.140">
    <property type="match status" value="1"/>
</dbReference>
<comment type="caution">
    <text evidence="8">The sequence shown here is derived from an EMBL/GenBank/DDBJ whole genome shotgun (WGS) entry which is preliminary data.</text>
</comment>
<evidence type="ECO:0000256" key="2">
    <source>
        <dbReference type="ARBA" id="ARBA00022729"/>
    </source>
</evidence>
<name>A0A8H8QMP0_9BASI</name>
<keyword evidence="2" id="KW-0732">Signal</keyword>
<dbReference type="InterPro" id="IPR044865">
    <property type="entry name" value="MRH_dom"/>
</dbReference>
<feature type="compositionally biased region" description="Low complexity" evidence="6">
    <location>
        <begin position="447"/>
        <end position="466"/>
    </location>
</feature>
<dbReference type="InterPro" id="IPR038212">
    <property type="entry name" value="TF_EnY2_sf"/>
</dbReference>
<dbReference type="InterPro" id="IPR039794">
    <property type="entry name" value="Gtb1-like"/>
</dbReference>
<feature type="coiled-coil region" evidence="5">
    <location>
        <begin position="216"/>
        <end position="250"/>
    </location>
</feature>
<dbReference type="InterPro" id="IPR009011">
    <property type="entry name" value="Man6P_isomerase_rcpt-bd_dom_sf"/>
</dbReference>
<dbReference type="GO" id="GO:0017177">
    <property type="term" value="C:glucosidase II complex"/>
    <property type="evidence" value="ECO:0007669"/>
    <property type="project" value="TreeGrafter"/>
</dbReference>
<keyword evidence="4" id="KW-1015">Disulfide bond</keyword>
<feature type="domain" description="MRH" evidence="7">
    <location>
        <begin position="510"/>
        <end position="617"/>
    </location>
</feature>
<keyword evidence="3" id="KW-0256">Endoplasmic reticulum</keyword>
<dbReference type="GO" id="GO:0000124">
    <property type="term" value="C:SAGA complex"/>
    <property type="evidence" value="ECO:0007669"/>
    <property type="project" value="InterPro"/>
</dbReference>
<dbReference type="SUPFAM" id="SSF50911">
    <property type="entry name" value="Mannose 6-phosphate receptor domain"/>
    <property type="match status" value="1"/>
</dbReference>
<dbReference type="GO" id="GO:0005643">
    <property type="term" value="C:nuclear pore"/>
    <property type="evidence" value="ECO:0007669"/>
    <property type="project" value="InterPro"/>
</dbReference>
<dbReference type="InterPro" id="IPR036607">
    <property type="entry name" value="PRKCSH"/>
</dbReference>
<sequence length="633" mass="69999">MEEGELNARTTTTTAEKLYKALHQRLVASGEWQRLAILLRRMLDECGWATSLQNTAANTAKRQNVPSVPELVDVLTAHAKEALRGISPADAAKYQAIKTEEGQLRWKCLDGSKELSWTAINDDYCDCADGSDERGTSACPNSAFYCANSGHVPTYIPSSRVDDGICDPECCDGSDEADGKADCPDRCEKVGKEHRKKMAQLENLRRAGGKIRDKYIADGRKQKQLLEAEIAKLQIQVQVAAEKEARLKHELTRAETSDKAAIDAKIKTPLYAKLSQHQEAIKQLNEKNAALKSELQTLTLLLDDLAKGYNPNYQDMAVKGAVLAYKQWRTSASNSADSSAEAGAEGQSTIDQLAAENRKLTQLLDEGDWPASKLSALLAEDPLDIMEGGIADHKRLTTESDGGLLFRIHEYLPDGVVPYFEAMVDTLLDVLIKANVITDVKRMRPKSASSASSPSSTESEPESITSARLAHSNAAAHLSRITNELGSRREKLSQFSTRYGRSAEFKALENKCISKDTGEYTYEYCFFGRATQIPNNGGAHISLGTFANFNPKNDSTWQQDHYWLQQIYARGHKCWNGPERSALVHLQCGVENSIEHVFEAEKCIYSFTVATPAVCFPVEHSQKQAHYAVRDEL</sequence>
<dbReference type="GO" id="GO:0003713">
    <property type="term" value="F:transcription coactivator activity"/>
    <property type="evidence" value="ECO:0007669"/>
    <property type="project" value="InterPro"/>
</dbReference>
<accession>A0A8H8QMP0</accession>
<organism evidence="8 9">
    <name type="scientific">Ustilago bromivora</name>
    <dbReference type="NCBI Taxonomy" id="307758"/>
    <lineage>
        <taxon>Eukaryota</taxon>
        <taxon>Fungi</taxon>
        <taxon>Dikarya</taxon>
        <taxon>Basidiomycota</taxon>
        <taxon>Ustilaginomycotina</taxon>
        <taxon>Ustilaginomycetes</taxon>
        <taxon>Ustilaginales</taxon>
        <taxon>Ustilaginaceae</taxon>
        <taxon>Ustilago</taxon>
    </lineage>
</organism>
<dbReference type="PROSITE" id="PS51914">
    <property type="entry name" value="MRH"/>
    <property type="match status" value="1"/>
</dbReference>
<dbReference type="GO" id="GO:0006406">
    <property type="term" value="P:mRNA export from nucleus"/>
    <property type="evidence" value="ECO:0007669"/>
    <property type="project" value="InterPro"/>
</dbReference>
<dbReference type="PANTHER" id="PTHR12630">
    <property type="entry name" value="N-LINKED OLIGOSACCHARIDE PROCESSING"/>
    <property type="match status" value="1"/>
</dbReference>
<dbReference type="GO" id="GO:0006491">
    <property type="term" value="P:N-glycan processing"/>
    <property type="evidence" value="ECO:0007669"/>
    <property type="project" value="TreeGrafter"/>
</dbReference>
<evidence type="ECO:0000256" key="4">
    <source>
        <dbReference type="ARBA" id="ARBA00023157"/>
    </source>
</evidence>
<evidence type="ECO:0000313" key="9">
    <source>
        <dbReference type="Proteomes" id="UP000658997"/>
    </source>
</evidence>
<evidence type="ECO:0000256" key="3">
    <source>
        <dbReference type="ARBA" id="ARBA00022824"/>
    </source>
</evidence>
<dbReference type="PANTHER" id="PTHR12630:SF1">
    <property type="entry name" value="GLUCOSIDASE 2 SUBUNIT BETA"/>
    <property type="match status" value="1"/>
</dbReference>
<dbReference type="InterPro" id="IPR028146">
    <property type="entry name" value="PRKCSH_N"/>
</dbReference>
<feature type="coiled-coil region" evidence="5">
    <location>
        <begin position="274"/>
        <end position="301"/>
    </location>
</feature>
<proteinExistence type="predicted"/>
<keyword evidence="5" id="KW-0175">Coiled coil</keyword>
<dbReference type="AlphaFoldDB" id="A0A8H8QMP0"/>